<feature type="domain" description="Spore germination GerAC-like C-terminal" evidence="9">
    <location>
        <begin position="215"/>
        <end position="351"/>
    </location>
</feature>
<dbReference type="Gene3D" id="3.30.300.210">
    <property type="entry name" value="Nutrient germinant receptor protein C, domain 3"/>
    <property type="match status" value="1"/>
</dbReference>
<gene>
    <name evidence="11" type="ORF">ABIA69_000787</name>
</gene>
<evidence type="ECO:0000256" key="2">
    <source>
        <dbReference type="ARBA" id="ARBA00007886"/>
    </source>
</evidence>
<dbReference type="NCBIfam" id="TIGR02887">
    <property type="entry name" value="spore_ger_x_C"/>
    <property type="match status" value="1"/>
</dbReference>
<comment type="similarity">
    <text evidence="2">Belongs to the GerABKC lipoprotein family.</text>
</comment>
<dbReference type="RefSeq" id="WP_107951717.1">
    <property type="nucleotide sequence ID" value="NZ_CP073713.1"/>
</dbReference>
<evidence type="ECO:0000259" key="9">
    <source>
        <dbReference type="Pfam" id="PF05504"/>
    </source>
</evidence>
<keyword evidence="3" id="KW-0309">Germination</keyword>
<keyword evidence="12" id="KW-1185">Reference proteome</keyword>
<dbReference type="PANTHER" id="PTHR35789:SF1">
    <property type="entry name" value="SPORE GERMINATION PROTEIN B3"/>
    <property type="match status" value="1"/>
</dbReference>
<sequence length="384" mass="43753">MKKKILLIISLSATLLLSGCWDVSEPQRMYYILGVGIDFKDDEYEIFMQIIDFSNVAKSEQPNPNPTQAEIGRAKGKTMEEAFFKLYRSIDQKVFWGHMTYLILSEEAMKSEHAIPIIDSFLRHRETRYQIWAYCTQESIEEILLVTPIINKSLTASKLSNPLTSGAQESFIEPINLRKSIIGLNEPSHEISIPLVTINKNWQTTDQSAEETALTGVGILSKDGFKGFIKGEAAKGLQWMQEKKSRGAVTFKLEDGEDHLTVDLVEINLDVEPIVKNNQVKFEIDITFDATINGFKGKVTSDEIRKNIIAEVKKNIKTAYEEGLKLDVDIYRFSEYLYRKDIKAWKKLENNGKIPLDEDSISKLDIQVNKVNPGRKTFAETIEE</sequence>
<evidence type="ECO:0000256" key="1">
    <source>
        <dbReference type="ARBA" id="ARBA00004635"/>
    </source>
</evidence>
<dbReference type="InterPro" id="IPR008844">
    <property type="entry name" value="Spore_GerAC-like"/>
</dbReference>
<keyword evidence="4 8" id="KW-0732">Signal</keyword>
<evidence type="ECO:0000256" key="4">
    <source>
        <dbReference type="ARBA" id="ARBA00022729"/>
    </source>
</evidence>
<keyword evidence="7" id="KW-0449">Lipoprotein</keyword>
<dbReference type="InterPro" id="IPR057336">
    <property type="entry name" value="GerAC_N"/>
</dbReference>
<dbReference type="InterPro" id="IPR046953">
    <property type="entry name" value="Spore_GerAC-like_C"/>
</dbReference>
<feature type="domain" description="Spore germination protein N-terminal" evidence="10">
    <location>
        <begin position="23"/>
        <end position="198"/>
    </location>
</feature>
<evidence type="ECO:0000256" key="7">
    <source>
        <dbReference type="ARBA" id="ARBA00023288"/>
    </source>
</evidence>
<evidence type="ECO:0000259" key="10">
    <source>
        <dbReference type="Pfam" id="PF25198"/>
    </source>
</evidence>
<dbReference type="PANTHER" id="PTHR35789">
    <property type="entry name" value="SPORE GERMINATION PROTEIN B3"/>
    <property type="match status" value="1"/>
</dbReference>
<comment type="caution">
    <text evidence="11">The sequence shown here is derived from an EMBL/GenBank/DDBJ whole genome shotgun (WGS) entry which is preliminary data.</text>
</comment>
<dbReference type="PROSITE" id="PS51257">
    <property type="entry name" value="PROKAR_LIPOPROTEIN"/>
    <property type="match status" value="1"/>
</dbReference>
<reference evidence="11 12" key="1">
    <citation type="submission" date="2024-06" db="EMBL/GenBank/DDBJ databases">
        <title>Sorghum-associated microbial communities from plants grown in Nebraska, USA.</title>
        <authorList>
            <person name="Schachtman D."/>
        </authorList>
    </citation>
    <scope>NUCLEOTIDE SEQUENCE [LARGE SCALE GENOMIC DNA]</scope>
    <source>
        <strain evidence="11 12">736</strain>
    </source>
</reference>
<evidence type="ECO:0000256" key="6">
    <source>
        <dbReference type="ARBA" id="ARBA00023139"/>
    </source>
</evidence>
<feature type="signal peptide" evidence="8">
    <location>
        <begin position="1"/>
        <end position="18"/>
    </location>
</feature>
<proteinExistence type="inferred from homology"/>
<dbReference type="Pfam" id="PF05504">
    <property type="entry name" value="Spore_GerAC"/>
    <property type="match status" value="1"/>
</dbReference>
<dbReference type="Proteomes" id="UP001549363">
    <property type="component" value="Unassembled WGS sequence"/>
</dbReference>
<dbReference type="InterPro" id="IPR038501">
    <property type="entry name" value="Spore_GerAC_C_sf"/>
</dbReference>
<dbReference type="EMBL" id="JBEPSB010000002">
    <property type="protein sequence ID" value="MET4559644.1"/>
    <property type="molecule type" value="Genomic_DNA"/>
</dbReference>
<feature type="chain" id="PRO_5045099910" evidence="8">
    <location>
        <begin position="19"/>
        <end position="384"/>
    </location>
</feature>
<keyword evidence="6" id="KW-0564">Palmitate</keyword>
<keyword evidence="5" id="KW-0472">Membrane</keyword>
<name>A0ABV2PFR3_9BACI</name>
<evidence type="ECO:0000256" key="5">
    <source>
        <dbReference type="ARBA" id="ARBA00023136"/>
    </source>
</evidence>
<evidence type="ECO:0000313" key="12">
    <source>
        <dbReference type="Proteomes" id="UP001549363"/>
    </source>
</evidence>
<organism evidence="11 12">
    <name type="scientific">Lysinibacillus parviboronicapiens</name>
    <dbReference type="NCBI Taxonomy" id="436516"/>
    <lineage>
        <taxon>Bacteria</taxon>
        <taxon>Bacillati</taxon>
        <taxon>Bacillota</taxon>
        <taxon>Bacilli</taxon>
        <taxon>Bacillales</taxon>
        <taxon>Bacillaceae</taxon>
        <taxon>Lysinibacillus</taxon>
    </lineage>
</organism>
<evidence type="ECO:0000256" key="3">
    <source>
        <dbReference type="ARBA" id="ARBA00022544"/>
    </source>
</evidence>
<accession>A0ABV2PFR3</accession>
<comment type="subcellular location">
    <subcellularLocation>
        <location evidence="1">Membrane</location>
        <topology evidence="1">Lipid-anchor</topology>
    </subcellularLocation>
</comment>
<protein>
    <submittedName>
        <fullName evidence="11">Spore germination protein KC</fullName>
    </submittedName>
</protein>
<evidence type="ECO:0000313" key="11">
    <source>
        <dbReference type="EMBL" id="MET4559644.1"/>
    </source>
</evidence>
<dbReference type="Pfam" id="PF25198">
    <property type="entry name" value="Spore_GerAC_N"/>
    <property type="match status" value="1"/>
</dbReference>
<evidence type="ECO:0000256" key="8">
    <source>
        <dbReference type="SAM" id="SignalP"/>
    </source>
</evidence>